<evidence type="ECO:0000313" key="3">
    <source>
        <dbReference type="Proteomes" id="UP001595766"/>
    </source>
</evidence>
<evidence type="ECO:0000313" key="2">
    <source>
        <dbReference type="EMBL" id="MFC3976289.1"/>
    </source>
</evidence>
<sequence length="507" mass="58400">MKKIILFCYTIVYINIALGQSDSLKEKFLLKSTQNYIENIAHLPLRSSLVGGEFGYSGIFWSKTDGDFHTVQMPENSRTYGFSSMGNRSVKGWMIEGRFQYQNQRQDSIGWKQTRDVFSNPYYFSNIKKGNWRNVVFDSYVNASKYFFDEKVGLGLGVDYSLQTHSRGSDPRPLINYFYINPKIQIAYQFIPGHQIAVGGNLRRAIERGNISNFNQSNDSFGRTEYNLYTMMGGASFNLMRRPTYELLEDGYGYSLAYYFQKSQWILSNEINYTQNSKSFIRLGIDGSQRIFEEIGVFDQEIISNKFFAQFSNSSRVIQLSAEAFQNYGTDFNNLFAGNNYQQDNLGFYLNLLHEFKNLNSFTILADFGVNHLAERDFNASHAYEISNMNFGTGFQLPISINEKVQLLPSLKGNYRMNVLKDVNILQSQINIVSNSVFIPNIDYFSTDFIEIIPEIAAKIKFKKIELNPSLYADLVTTQNSQQYLSGYFLSRGNQRNSFGISLYFIH</sequence>
<name>A0ABV8EJ04_9BACT</name>
<keyword evidence="3" id="KW-1185">Reference proteome</keyword>
<feature type="domain" description="DUF6850" evidence="1">
    <location>
        <begin position="53"/>
        <end position="503"/>
    </location>
</feature>
<proteinExistence type="predicted"/>
<evidence type="ECO:0000259" key="1">
    <source>
        <dbReference type="Pfam" id="PF21012"/>
    </source>
</evidence>
<dbReference type="Proteomes" id="UP001595766">
    <property type="component" value="Unassembled WGS sequence"/>
</dbReference>
<accession>A0ABV8EJ04</accession>
<gene>
    <name evidence="2" type="ORF">ACFOUP_07860</name>
</gene>
<dbReference type="InterPro" id="IPR049236">
    <property type="entry name" value="DUF6850"/>
</dbReference>
<reference evidence="3" key="1">
    <citation type="journal article" date="2019" name="Int. J. Syst. Evol. Microbiol.">
        <title>The Global Catalogue of Microorganisms (GCM) 10K type strain sequencing project: providing services to taxonomists for standard genome sequencing and annotation.</title>
        <authorList>
            <consortium name="The Broad Institute Genomics Platform"/>
            <consortium name="The Broad Institute Genome Sequencing Center for Infectious Disease"/>
            <person name="Wu L."/>
            <person name="Ma J."/>
        </authorList>
    </citation>
    <scope>NUCLEOTIDE SEQUENCE [LARGE SCALE GENOMIC DNA]</scope>
    <source>
        <strain evidence="3">CECT 8551</strain>
    </source>
</reference>
<dbReference type="RefSeq" id="WP_241290940.1">
    <property type="nucleotide sequence ID" value="NZ_JAKZGR010000001.1"/>
</dbReference>
<comment type="caution">
    <text evidence="2">The sequence shown here is derived from an EMBL/GenBank/DDBJ whole genome shotgun (WGS) entry which is preliminary data.</text>
</comment>
<dbReference type="EMBL" id="JBHSAV010000023">
    <property type="protein sequence ID" value="MFC3976289.1"/>
    <property type="molecule type" value="Genomic_DNA"/>
</dbReference>
<organism evidence="2 3">
    <name type="scientific">Belliella kenyensis</name>
    <dbReference type="NCBI Taxonomy" id="1472724"/>
    <lineage>
        <taxon>Bacteria</taxon>
        <taxon>Pseudomonadati</taxon>
        <taxon>Bacteroidota</taxon>
        <taxon>Cytophagia</taxon>
        <taxon>Cytophagales</taxon>
        <taxon>Cyclobacteriaceae</taxon>
        <taxon>Belliella</taxon>
    </lineage>
</organism>
<dbReference type="Pfam" id="PF21012">
    <property type="entry name" value="DUF6850"/>
    <property type="match status" value="1"/>
</dbReference>
<protein>
    <submittedName>
        <fullName evidence="2">DUF6850 family outer membrane beta-barrel protein</fullName>
    </submittedName>
</protein>